<keyword evidence="2" id="KW-1185">Reference proteome</keyword>
<dbReference type="AlphaFoldDB" id="K3ZG29"/>
<name>K3ZG29_SETIT</name>
<reference evidence="1" key="2">
    <citation type="submission" date="2018-08" db="UniProtKB">
        <authorList>
            <consortium name="EnsemblPlants"/>
        </authorList>
    </citation>
    <scope>IDENTIFICATION</scope>
    <source>
        <strain evidence="1">Yugu1</strain>
    </source>
</reference>
<dbReference type="EMBL" id="AGNK02001814">
    <property type="status" value="NOT_ANNOTATED_CDS"/>
    <property type="molecule type" value="Genomic_DNA"/>
</dbReference>
<accession>K3ZG29</accession>
<dbReference type="Proteomes" id="UP000004995">
    <property type="component" value="Unassembled WGS sequence"/>
</dbReference>
<reference evidence="2" key="1">
    <citation type="journal article" date="2012" name="Nat. Biotechnol.">
        <title>Reference genome sequence of the model plant Setaria.</title>
        <authorList>
            <person name="Bennetzen J.L."/>
            <person name="Schmutz J."/>
            <person name="Wang H."/>
            <person name="Percifield R."/>
            <person name="Hawkins J."/>
            <person name="Pontaroli A.C."/>
            <person name="Estep M."/>
            <person name="Feng L."/>
            <person name="Vaughn J.N."/>
            <person name="Grimwood J."/>
            <person name="Jenkins J."/>
            <person name="Barry K."/>
            <person name="Lindquist E."/>
            <person name="Hellsten U."/>
            <person name="Deshpande S."/>
            <person name="Wang X."/>
            <person name="Wu X."/>
            <person name="Mitros T."/>
            <person name="Triplett J."/>
            <person name="Yang X."/>
            <person name="Ye C.Y."/>
            <person name="Mauro-Herrera M."/>
            <person name="Wang L."/>
            <person name="Li P."/>
            <person name="Sharma M."/>
            <person name="Sharma R."/>
            <person name="Ronald P.C."/>
            <person name="Panaud O."/>
            <person name="Kellogg E.A."/>
            <person name="Brutnell T.P."/>
            <person name="Doust A.N."/>
            <person name="Tuskan G.A."/>
            <person name="Rokhsar D."/>
            <person name="Devos K.M."/>
        </authorList>
    </citation>
    <scope>NUCLEOTIDE SEQUENCE [LARGE SCALE GENOMIC DNA]</scope>
    <source>
        <strain evidence="2">cv. Yugu1</strain>
    </source>
</reference>
<sequence length="71" mass="7732">MERLQYDPPMATKLVVLQSCGVALEVDPCSVRSAISSNSCFTCTISVEVGWFDHSSIVMVAYPWRGGNSGF</sequence>
<protein>
    <submittedName>
        <fullName evidence="1">Uncharacterized protein</fullName>
    </submittedName>
</protein>
<dbReference type="Gramene" id="KQL16005">
    <property type="protein sequence ID" value="KQL16005"/>
    <property type="gene ID" value="SETIT_025531mg"/>
</dbReference>
<proteinExistence type="predicted"/>
<dbReference type="EnsemblPlants" id="KQL16005">
    <property type="protein sequence ID" value="KQL16005"/>
    <property type="gene ID" value="SETIT_025531mg"/>
</dbReference>
<evidence type="ECO:0000313" key="1">
    <source>
        <dbReference type="EnsemblPlants" id="KQL16005"/>
    </source>
</evidence>
<evidence type="ECO:0000313" key="2">
    <source>
        <dbReference type="Proteomes" id="UP000004995"/>
    </source>
</evidence>
<dbReference type="HOGENOM" id="CLU_2744832_0_0_1"/>
<dbReference type="InParanoid" id="K3ZG29"/>
<organism evidence="1 2">
    <name type="scientific">Setaria italica</name>
    <name type="common">Foxtail millet</name>
    <name type="synonym">Panicum italicum</name>
    <dbReference type="NCBI Taxonomy" id="4555"/>
    <lineage>
        <taxon>Eukaryota</taxon>
        <taxon>Viridiplantae</taxon>
        <taxon>Streptophyta</taxon>
        <taxon>Embryophyta</taxon>
        <taxon>Tracheophyta</taxon>
        <taxon>Spermatophyta</taxon>
        <taxon>Magnoliopsida</taxon>
        <taxon>Liliopsida</taxon>
        <taxon>Poales</taxon>
        <taxon>Poaceae</taxon>
        <taxon>PACMAD clade</taxon>
        <taxon>Panicoideae</taxon>
        <taxon>Panicodae</taxon>
        <taxon>Paniceae</taxon>
        <taxon>Cenchrinae</taxon>
        <taxon>Setaria</taxon>
    </lineage>
</organism>